<keyword evidence="22" id="KW-1185">Reference proteome</keyword>
<dbReference type="FunFam" id="2.40.50.140:FF:000234">
    <property type="entry name" value="DNA ligase"/>
    <property type="match status" value="1"/>
</dbReference>
<dbReference type="Pfam" id="PF16589">
    <property type="entry name" value="BRCT_2"/>
    <property type="match status" value="1"/>
</dbReference>
<evidence type="ECO:0000313" key="21">
    <source>
        <dbReference type="EMBL" id="CZR57359.1"/>
    </source>
</evidence>
<evidence type="ECO:0000256" key="10">
    <source>
        <dbReference type="ARBA" id="ARBA00022842"/>
    </source>
</evidence>
<dbReference type="InterPro" id="IPR012308">
    <property type="entry name" value="DNA_ligase_ATP-dep_N"/>
</dbReference>
<dbReference type="InterPro" id="IPR012310">
    <property type="entry name" value="DNA_ligase_ATP-dep_cent"/>
</dbReference>
<keyword evidence="12 16" id="KW-0234">DNA repair</keyword>
<evidence type="ECO:0000256" key="15">
    <source>
        <dbReference type="ARBA" id="ARBA00043870"/>
    </source>
</evidence>
<dbReference type="FunFam" id="1.10.3260.10:FF:000008">
    <property type="entry name" value="DNA ligase 4"/>
    <property type="match status" value="1"/>
</dbReference>
<dbReference type="STRING" id="576137.A0A1L7WX69"/>
<dbReference type="SUPFAM" id="SSF56091">
    <property type="entry name" value="DNA ligase/mRNA capping enzyme, catalytic domain"/>
    <property type="match status" value="1"/>
</dbReference>
<dbReference type="NCBIfam" id="TIGR00574">
    <property type="entry name" value="dnl1"/>
    <property type="match status" value="1"/>
</dbReference>
<dbReference type="SMART" id="SM00292">
    <property type="entry name" value="BRCT"/>
    <property type="match status" value="1"/>
</dbReference>
<dbReference type="GO" id="GO:0006303">
    <property type="term" value="P:double-strand break repair via nonhomologous end joining"/>
    <property type="evidence" value="ECO:0007669"/>
    <property type="project" value="TreeGrafter"/>
</dbReference>
<dbReference type="InterPro" id="IPR012309">
    <property type="entry name" value="DNA_ligase_ATP-dep_C"/>
</dbReference>
<evidence type="ECO:0000256" key="12">
    <source>
        <dbReference type="ARBA" id="ARBA00023204"/>
    </source>
</evidence>
<gene>
    <name evidence="21" type="ORF">PAC_07248</name>
</gene>
<dbReference type="EMBL" id="FJOG01000009">
    <property type="protein sequence ID" value="CZR57359.1"/>
    <property type="molecule type" value="Genomic_DNA"/>
</dbReference>
<feature type="domain" description="ATP-dependent DNA ligase family profile" evidence="19">
    <location>
        <begin position="434"/>
        <end position="559"/>
    </location>
</feature>
<dbReference type="Gene3D" id="3.30.470.30">
    <property type="entry name" value="DNA ligase/mRNA capping enzyme"/>
    <property type="match status" value="1"/>
</dbReference>
<dbReference type="Pfam" id="PF04675">
    <property type="entry name" value="DNA_ligase_A_N"/>
    <property type="match status" value="1"/>
</dbReference>
<dbReference type="PROSITE" id="PS50160">
    <property type="entry name" value="DNA_LIGASE_A3"/>
    <property type="match status" value="1"/>
</dbReference>
<evidence type="ECO:0000256" key="6">
    <source>
        <dbReference type="ARBA" id="ARBA00022737"/>
    </source>
</evidence>
<dbReference type="GO" id="GO:0005524">
    <property type="term" value="F:ATP binding"/>
    <property type="evidence" value="ECO:0007669"/>
    <property type="project" value="UniProtKB-KW"/>
</dbReference>
<dbReference type="Proteomes" id="UP000184330">
    <property type="component" value="Unassembled WGS sequence"/>
</dbReference>
<dbReference type="InterPro" id="IPR036420">
    <property type="entry name" value="BRCT_dom_sf"/>
</dbReference>
<organism evidence="21 22">
    <name type="scientific">Phialocephala subalpina</name>
    <dbReference type="NCBI Taxonomy" id="576137"/>
    <lineage>
        <taxon>Eukaryota</taxon>
        <taxon>Fungi</taxon>
        <taxon>Dikarya</taxon>
        <taxon>Ascomycota</taxon>
        <taxon>Pezizomycotina</taxon>
        <taxon>Leotiomycetes</taxon>
        <taxon>Helotiales</taxon>
        <taxon>Mollisiaceae</taxon>
        <taxon>Phialocephala</taxon>
        <taxon>Phialocephala fortinii species complex</taxon>
    </lineage>
</organism>
<keyword evidence="9 16" id="KW-0067">ATP-binding</keyword>
<dbReference type="CDD" id="cd07903">
    <property type="entry name" value="Adenylation_DNA_ligase_IV"/>
    <property type="match status" value="1"/>
</dbReference>
<protein>
    <recommendedName>
        <fullName evidence="16">DNA ligase</fullName>
        <ecNumber evidence="16">6.5.1.1</ecNumber>
    </recommendedName>
</protein>
<evidence type="ECO:0000256" key="18">
    <source>
        <dbReference type="SAM" id="MobiDB-lite"/>
    </source>
</evidence>
<dbReference type="InterPro" id="IPR016059">
    <property type="entry name" value="DNA_ligase_ATP-dep_CS"/>
</dbReference>
<keyword evidence="5" id="KW-0479">Metal-binding</keyword>
<evidence type="ECO:0000259" key="19">
    <source>
        <dbReference type="PROSITE" id="PS50160"/>
    </source>
</evidence>
<keyword evidence="6" id="KW-0677">Repeat</keyword>
<dbReference type="EC" id="6.5.1.1" evidence="16"/>
<feature type="domain" description="BRCT" evidence="20">
    <location>
        <begin position="727"/>
        <end position="819"/>
    </location>
</feature>
<evidence type="ECO:0000256" key="13">
    <source>
        <dbReference type="ARBA" id="ARBA00023242"/>
    </source>
</evidence>
<dbReference type="PROSITE" id="PS50172">
    <property type="entry name" value="BRCT"/>
    <property type="match status" value="2"/>
</dbReference>
<feature type="region of interest" description="Disordered" evidence="18">
    <location>
        <begin position="61"/>
        <end position="91"/>
    </location>
</feature>
<dbReference type="InterPro" id="IPR001357">
    <property type="entry name" value="BRCT_dom"/>
</dbReference>
<keyword evidence="7 16" id="KW-0547">Nucleotide-binding</keyword>
<dbReference type="GO" id="GO:0003677">
    <property type="term" value="F:DNA binding"/>
    <property type="evidence" value="ECO:0007669"/>
    <property type="project" value="InterPro"/>
</dbReference>
<keyword evidence="10" id="KW-0460">Magnesium</keyword>
<keyword evidence="11 16" id="KW-0233">DNA recombination</keyword>
<comment type="catalytic activity">
    <reaction evidence="14 16">
        <text>ATP + (deoxyribonucleotide)n-3'-hydroxyl + 5'-phospho-(deoxyribonucleotide)m = (deoxyribonucleotide)n+m + AMP + diphosphate.</text>
        <dbReference type="EC" id="6.5.1.1"/>
    </reaction>
</comment>
<feature type="domain" description="BRCT" evidence="20">
    <location>
        <begin position="930"/>
        <end position="995"/>
    </location>
</feature>
<dbReference type="Pfam" id="PF04679">
    <property type="entry name" value="DNA_ligase_A_C"/>
    <property type="match status" value="1"/>
</dbReference>
<dbReference type="PANTHER" id="PTHR45997:SF1">
    <property type="entry name" value="DNA LIGASE 4"/>
    <property type="match status" value="1"/>
</dbReference>
<evidence type="ECO:0000256" key="8">
    <source>
        <dbReference type="ARBA" id="ARBA00022763"/>
    </source>
</evidence>
<evidence type="ECO:0000256" key="1">
    <source>
        <dbReference type="ARBA" id="ARBA00001946"/>
    </source>
</evidence>
<dbReference type="GO" id="GO:0032807">
    <property type="term" value="C:DNA ligase IV complex"/>
    <property type="evidence" value="ECO:0007669"/>
    <property type="project" value="EnsemblFungi"/>
</dbReference>
<dbReference type="InterPro" id="IPR029710">
    <property type="entry name" value="LIG4"/>
</dbReference>
<dbReference type="CDD" id="cd17722">
    <property type="entry name" value="BRCT_DNA_ligase_IV_rpt1"/>
    <property type="match status" value="1"/>
</dbReference>
<evidence type="ECO:0000256" key="14">
    <source>
        <dbReference type="ARBA" id="ARBA00034003"/>
    </source>
</evidence>
<dbReference type="GO" id="GO:0006297">
    <property type="term" value="P:nucleotide-excision repair, DNA gap filling"/>
    <property type="evidence" value="ECO:0007669"/>
    <property type="project" value="TreeGrafter"/>
</dbReference>
<dbReference type="GO" id="GO:0000785">
    <property type="term" value="C:chromatin"/>
    <property type="evidence" value="ECO:0007669"/>
    <property type="project" value="EnsemblFungi"/>
</dbReference>
<accession>A0A1L7WX69</accession>
<dbReference type="Gene3D" id="1.10.3260.10">
    <property type="entry name" value="DNA ligase, ATP-dependent, N-terminal domain"/>
    <property type="match status" value="1"/>
</dbReference>
<evidence type="ECO:0000256" key="4">
    <source>
        <dbReference type="ARBA" id="ARBA00022598"/>
    </source>
</evidence>
<dbReference type="GO" id="GO:0046872">
    <property type="term" value="F:metal ion binding"/>
    <property type="evidence" value="ECO:0007669"/>
    <property type="project" value="UniProtKB-KW"/>
</dbReference>
<dbReference type="SUPFAM" id="SSF52113">
    <property type="entry name" value="BRCT domain"/>
    <property type="match status" value="2"/>
</dbReference>
<dbReference type="AlphaFoldDB" id="A0A1L7WX69"/>
<evidence type="ECO:0000256" key="17">
    <source>
        <dbReference type="RuleBase" id="RU004196"/>
    </source>
</evidence>
<dbReference type="InterPro" id="IPR044125">
    <property type="entry name" value="Adenylation_DNA_ligase_IV"/>
</dbReference>
<comment type="similarity">
    <text evidence="3 17">Belongs to the ATP-dependent DNA ligase family.</text>
</comment>
<evidence type="ECO:0000313" key="22">
    <source>
        <dbReference type="Proteomes" id="UP000184330"/>
    </source>
</evidence>
<evidence type="ECO:0000256" key="7">
    <source>
        <dbReference type="ARBA" id="ARBA00022741"/>
    </source>
</evidence>
<evidence type="ECO:0000256" key="16">
    <source>
        <dbReference type="RuleBase" id="RU000617"/>
    </source>
</evidence>
<dbReference type="OrthoDB" id="151490at2759"/>
<dbReference type="InterPro" id="IPR000977">
    <property type="entry name" value="DNA_ligase_ATP-dep"/>
</dbReference>
<keyword evidence="13" id="KW-0539">Nucleus</keyword>
<dbReference type="GO" id="GO:0003910">
    <property type="term" value="F:DNA ligase (ATP) activity"/>
    <property type="evidence" value="ECO:0007669"/>
    <property type="project" value="UniProtKB-EC"/>
</dbReference>
<dbReference type="CDD" id="cd07968">
    <property type="entry name" value="OBF_DNA_ligase_IV"/>
    <property type="match status" value="1"/>
</dbReference>
<comment type="cofactor">
    <cofactor evidence="1">
        <name>Mg(2+)</name>
        <dbReference type="ChEBI" id="CHEBI:18420"/>
    </cofactor>
</comment>
<evidence type="ECO:0000256" key="3">
    <source>
        <dbReference type="ARBA" id="ARBA00007572"/>
    </source>
</evidence>
<comment type="subcellular location">
    <subcellularLocation>
        <location evidence="2">Nucleus</location>
    </subcellularLocation>
</comment>
<keyword evidence="8 16" id="KW-0227">DNA damage</keyword>
<proteinExistence type="inferred from homology"/>
<sequence length="997" mass="113926">MASQREPDYEAEQDDLIQYSHGSMTMDELDLKYGGDNGKRPRNHSKTPLFKELLVSLFDPLNDMKTRPTGPKVARKKQGPHGPSNLSPHEQRQNIISRFISRWRNDVGNDFYPALRLILPEKDRDRPMYGLKEKAMGKLIVKMLKISPDSDAGRSLLDWKLPGRTTATRMAGDFAGRCYEALSPRTRRTGFGDMRIAEVNELLDKLAAVSKEEEQLPIFEEFYNRMNAEELQWLIRIILRQMKVGATEKTFLNVWHPDGEALFNVSSSLRRVCWDLVDPEINLEAEKRGISLMECFQPQLAQFQMKTIPQMIIKMGCTDKDKEFWVEEKLDGERMQLHMESDPSIKGGRRFGFWSRKGKDYTYLYGNGLEDENSSLTRFLKDAFDPELENIILDGEMITWDPNTNAMVGFGSLKTAAISEQRNPYGGSGHRPLLRVFDCLYVNGQDITYYTLRDRRNALERSVRNVEMRLEIHKYQVAKEAKLVEDELHRVIAEASEGLVLKNPRSLYRLNSRNDDWMKVKPEYMTEFGESLDCVVIGGFYGSGHRGGTLSSFLCGLRVDDNRVKAGDDPMKCLSFFKVGGGFRAEDYARIYHKTEGKWIDWDRNNPPNDLIVLGGGEKQAERPDVWIKPCDSVVLEVKAASVGASDQYGFRYSLRFPRFKKLRDDKTWREALSTYEFIELKNRVEEESSKNKELKVDMSRRATKRQKKELVIAGNDSKIRTPYAGPQTKAFENLTFCVTEGMVQQPKKSKAELEQIIKSNGGNIIQKPTEEGIVVIGDKRVVSVVSLIKKNQTNIVKPIWLLDALKQVEIDGPERQRFLIPFEPTHMFHMLPHIRENVEGAIDDYGDSYARDVSVDDLKRIIDNMIHPKNSEFSAPNFLFELGERGKGFDDLPGSMFRRCVARFVPAGDDEEGSSVDLQIAKSQFLFAGGTVAEGDDDDTITHFVLADSSSEQVKALREKISRKRGRIPRIVSLRWLSESWAEKTLLDGEQFAVIA</sequence>
<keyword evidence="4 16" id="KW-0436">Ligase</keyword>
<dbReference type="InterPro" id="IPR036599">
    <property type="entry name" value="DNA_ligase_N_sf"/>
</dbReference>
<evidence type="ECO:0000256" key="2">
    <source>
        <dbReference type="ARBA" id="ARBA00004123"/>
    </source>
</evidence>
<dbReference type="SUPFAM" id="SSF50249">
    <property type="entry name" value="Nucleic acid-binding proteins"/>
    <property type="match status" value="1"/>
</dbReference>
<evidence type="ECO:0000256" key="11">
    <source>
        <dbReference type="ARBA" id="ARBA00023172"/>
    </source>
</evidence>
<dbReference type="PANTHER" id="PTHR45997">
    <property type="entry name" value="DNA LIGASE 4"/>
    <property type="match status" value="1"/>
</dbReference>
<evidence type="ECO:0000256" key="5">
    <source>
        <dbReference type="ARBA" id="ARBA00022723"/>
    </source>
</evidence>
<evidence type="ECO:0000259" key="20">
    <source>
        <dbReference type="PROSITE" id="PS50172"/>
    </source>
</evidence>
<dbReference type="GO" id="GO:0071897">
    <property type="term" value="P:DNA biosynthetic process"/>
    <property type="evidence" value="ECO:0007669"/>
    <property type="project" value="InterPro"/>
</dbReference>
<dbReference type="GO" id="GO:0006310">
    <property type="term" value="P:DNA recombination"/>
    <property type="evidence" value="ECO:0007669"/>
    <property type="project" value="UniProtKB-KW"/>
</dbReference>
<dbReference type="GO" id="GO:0005730">
    <property type="term" value="C:nucleolus"/>
    <property type="evidence" value="ECO:0007669"/>
    <property type="project" value="EnsemblFungi"/>
</dbReference>
<dbReference type="Gene3D" id="3.40.50.10190">
    <property type="entry name" value="BRCT domain"/>
    <property type="match status" value="2"/>
</dbReference>
<dbReference type="Pfam" id="PF01068">
    <property type="entry name" value="DNA_ligase_A_M"/>
    <property type="match status" value="1"/>
</dbReference>
<dbReference type="PROSITE" id="PS00697">
    <property type="entry name" value="DNA_LIGASE_A1"/>
    <property type="match status" value="1"/>
</dbReference>
<evidence type="ECO:0000256" key="9">
    <source>
        <dbReference type="ARBA" id="ARBA00022840"/>
    </source>
</evidence>
<dbReference type="Gene3D" id="2.40.50.140">
    <property type="entry name" value="Nucleic acid-binding proteins"/>
    <property type="match status" value="1"/>
</dbReference>
<dbReference type="FunFam" id="3.30.470.30:FF:000013">
    <property type="entry name" value="DNA ligase"/>
    <property type="match status" value="1"/>
</dbReference>
<comment type="function">
    <text evidence="15">DNA ligase involved in DNA non-homologous end joining (NHEJ); required for double-strand break (DSB) repair.</text>
</comment>
<name>A0A1L7WX69_9HELO</name>
<reference evidence="21 22" key="1">
    <citation type="submission" date="2016-03" db="EMBL/GenBank/DDBJ databases">
        <authorList>
            <person name="Ploux O."/>
        </authorList>
    </citation>
    <scope>NUCLEOTIDE SEQUENCE [LARGE SCALE GENOMIC DNA]</scope>
    <source>
        <strain evidence="21 22">UAMH 11012</strain>
    </source>
</reference>
<dbReference type="InterPro" id="IPR012340">
    <property type="entry name" value="NA-bd_OB-fold"/>
</dbReference>